<protein>
    <submittedName>
        <fullName evidence="3">Universal stress protein YxiE</fullName>
    </submittedName>
</protein>
<keyword evidence="1" id="KW-0175">Coiled coil</keyword>
<gene>
    <name evidence="3" type="primary">LOC113474010</name>
</gene>
<dbReference type="PRINTS" id="PR01438">
    <property type="entry name" value="UNVRSLSTRESS"/>
</dbReference>
<dbReference type="Proteomes" id="UP000008144">
    <property type="component" value="Unassembled WGS sequence"/>
</dbReference>
<dbReference type="Ensembl" id="ENSCINT00000030520.1">
    <property type="protein sequence ID" value="ENSCINP00000036134.1"/>
    <property type="gene ID" value="ENSCING00000017894.1"/>
</dbReference>
<proteinExistence type="predicted"/>
<feature type="domain" description="UspA" evidence="2">
    <location>
        <begin position="2"/>
        <end position="150"/>
    </location>
</feature>
<dbReference type="OrthoDB" id="843225at2759"/>
<reference evidence="3" key="2">
    <citation type="submission" date="2025-08" db="UniProtKB">
        <authorList>
            <consortium name="Ensembl"/>
        </authorList>
    </citation>
    <scope>IDENTIFICATION</scope>
</reference>
<reference evidence="3" key="3">
    <citation type="submission" date="2025-09" db="UniProtKB">
        <authorList>
            <consortium name="Ensembl"/>
        </authorList>
    </citation>
    <scope>IDENTIFICATION</scope>
</reference>
<feature type="coiled-coil region" evidence="1">
    <location>
        <begin position="56"/>
        <end position="83"/>
    </location>
</feature>
<organism evidence="3 4">
    <name type="scientific">Ciona intestinalis</name>
    <name type="common">Transparent sea squirt</name>
    <name type="synonym">Ascidia intestinalis</name>
    <dbReference type="NCBI Taxonomy" id="7719"/>
    <lineage>
        <taxon>Eukaryota</taxon>
        <taxon>Metazoa</taxon>
        <taxon>Chordata</taxon>
        <taxon>Tunicata</taxon>
        <taxon>Ascidiacea</taxon>
        <taxon>Phlebobranchia</taxon>
        <taxon>Cionidae</taxon>
        <taxon>Ciona</taxon>
    </lineage>
</organism>
<dbReference type="Gene3D" id="3.40.50.620">
    <property type="entry name" value="HUPs"/>
    <property type="match status" value="1"/>
</dbReference>
<dbReference type="RefSeq" id="XP_002130652.1">
    <property type="nucleotide sequence ID" value="XM_002130616.5"/>
</dbReference>
<accession>H2Y2J9</accession>
<evidence type="ECO:0000259" key="2">
    <source>
        <dbReference type="Pfam" id="PF00582"/>
    </source>
</evidence>
<dbReference type="InterPro" id="IPR006015">
    <property type="entry name" value="Universal_stress_UspA"/>
</dbReference>
<dbReference type="FunCoup" id="A0A1W5BL24">
    <property type="interactions" value="1"/>
</dbReference>
<dbReference type="SUPFAM" id="SSF52402">
    <property type="entry name" value="Adenine nucleotide alpha hydrolases-like"/>
    <property type="match status" value="1"/>
</dbReference>
<evidence type="ECO:0000256" key="1">
    <source>
        <dbReference type="SAM" id="Coils"/>
    </source>
</evidence>
<dbReference type="STRING" id="7719.ENSCINP00000036134"/>
<name>A0A1W5BL24_CIOIN</name>
<dbReference type="AlphaFoldDB" id="A0A1W5BL24"/>
<dbReference type="InterPro" id="IPR006016">
    <property type="entry name" value="UspA"/>
</dbReference>
<dbReference type="OMA" id="NAFKWYV"/>
<reference evidence="4" key="1">
    <citation type="journal article" date="2002" name="Science">
        <title>The draft genome of Ciona intestinalis: insights into chordate and vertebrate origins.</title>
        <authorList>
            <person name="Dehal P."/>
            <person name="Satou Y."/>
            <person name="Campbell R.K."/>
            <person name="Chapman J."/>
            <person name="Degnan B."/>
            <person name="De Tomaso A."/>
            <person name="Davidson B."/>
            <person name="Di Gregorio A."/>
            <person name="Gelpke M."/>
            <person name="Goodstein D.M."/>
            <person name="Harafuji N."/>
            <person name="Hastings K.E."/>
            <person name="Ho I."/>
            <person name="Hotta K."/>
            <person name="Huang W."/>
            <person name="Kawashima T."/>
            <person name="Lemaire P."/>
            <person name="Martinez D."/>
            <person name="Meinertzhagen I.A."/>
            <person name="Necula S."/>
            <person name="Nonaka M."/>
            <person name="Putnam N."/>
            <person name="Rash S."/>
            <person name="Saiga H."/>
            <person name="Satake M."/>
            <person name="Terry A."/>
            <person name="Yamada L."/>
            <person name="Wang H.G."/>
            <person name="Awazu S."/>
            <person name="Azumi K."/>
            <person name="Boore J."/>
            <person name="Branno M."/>
            <person name="Chin-Bow S."/>
            <person name="DeSantis R."/>
            <person name="Doyle S."/>
            <person name="Francino P."/>
            <person name="Keys D.N."/>
            <person name="Haga S."/>
            <person name="Hayashi H."/>
            <person name="Hino K."/>
            <person name="Imai K.S."/>
            <person name="Inaba K."/>
            <person name="Kano S."/>
            <person name="Kobayashi K."/>
            <person name="Kobayashi M."/>
            <person name="Lee B.I."/>
            <person name="Makabe K.W."/>
            <person name="Manohar C."/>
            <person name="Matassi G."/>
            <person name="Medina M."/>
            <person name="Mochizuki Y."/>
            <person name="Mount S."/>
            <person name="Morishita T."/>
            <person name="Miura S."/>
            <person name="Nakayama A."/>
            <person name="Nishizaka S."/>
            <person name="Nomoto H."/>
            <person name="Ohta F."/>
            <person name="Oishi K."/>
            <person name="Rigoutsos I."/>
            <person name="Sano M."/>
            <person name="Sasaki A."/>
            <person name="Sasakura Y."/>
            <person name="Shoguchi E."/>
            <person name="Shin-i T."/>
            <person name="Spagnuolo A."/>
            <person name="Stainier D."/>
            <person name="Suzuki M.M."/>
            <person name="Tassy O."/>
            <person name="Takatori N."/>
            <person name="Tokuoka M."/>
            <person name="Yagi K."/>
            <person name="Yoshizaki F."/>
            <person name="Wada S."/>
            <person name="Zhang C."/>
            <person name="Hyatt P.D."/>
            <person name="Larimer F."/>
            <person name="Detter C."/>
            <person name="Doggett N."/>
            <person name="Glavina T."/>
            <person name="Hawkins T."/>
            <person name="Richardson P."/>
            <person name="Lucas S."/>
            <person name="Kohara Y."/>
            <person name="Levine M."/>
            <person name="Satoh N."/>
            <person name="Rokhsar D.S."/>
        </authorList>
    </citation>
    <scope>NUCLEOTIDE SEQUENCE [LARGE SCALE GENOMIC DNA]</scope>
</reference>
<dbReference type="KEGG" id="cin:113474010"/>
<dbReference type="PANTHER" id="PTHR46989:SF3">
    <property type="entry name" value="USPA DOMAIN-CONTAINING PROTEIN"/>
    <property type="match status" value="1"/>
</dbReference>
<sequence>MKVFIAVDNSTIAEKAFEWYFTNIHKEGNEVIIGHAAEPPHLPTYVFLAGEVAYPVEEMKAEAAKAKAKIHELKKKFTNMMANHKDVSYKLDFHVNDLSPGEAVVKMADKEKCDIIITGSRGLGVVRRTILGSVSGYIVHHARVPVLVCHK</sequence>
<evidence type="ECO:0000313" key="3">
    <source>
        <dbReference type="Ensembl" id="ENSCINP00000036134.1"/>
    </source>
</evidence>
<evidence type="ECO:0000313" key="4">
    <source>
        <dbReference type="Proteomes" id="UP000008144"/>
    </source>
</evidence>
<dbReference type="PANTHER" id="PTHR46989">
    <property type="entry name" value="USP DOMAIN-CONTAINING PROTEIN"/>
    <property type="match status" value="1"/>
</dbReference>
<dbReference type="Pfam" id="PF00582">
    <property type="entry name" value="Usp"/>
    <property type="match status" value="1"/>
</dbReference>
<dbReference type="CDD" id="cd23659">
    <property type="entry name" value="USP_At3g01520-like"/>
    <property type="match status" value="1"/>
</dbReference>
<dbReference type="InParanoid" id="A0A1W5BL24"/>
<keyword evidence="4" id="KW-1185">Reference proteome</keyword>
<dbReference type="GeneID" id="113474010"/>
<accession>A0A1W5BL24</accession>
<dbReference type="InterPro" id="IPR014729">
    <property type="entry name" value="Rossmann-like_a/b/a_fold"/>
</dbReference>
<dbReference type="GeneTree" id="ENSGT00390000014691"/>